<evidence type="ECO:0000256" key="3">
    <source>
        <dbReference type="ARBA" id="ARBA00022692"/>
    </source>
</evidence>
<dbReference type="AlphaFoldDB" id="A0AAE0XSB6"/>
<feature type="transmembrane region" description="Helical" evidence="7">
    <location>
        <begin position="60"/>
        <end position="85"/>
    </location>
</feature>
<proteinExistence type="inferred from homology"/>
<evidence type="ECO:0000256" key="5">
    <source>
        <dbReference type="ARBA" id="ARBA00023136"/>
    </source>
</evidence>
<dbReference type="PANTHER" id="PTHR19282">
    <property type="entry name" value="TETRASPANIN"/>
    <property type="match status" value="1"/>
</dbReference>
<dbReference type="SUPFAM" id="SSF48652">
    <property type="entry name" value="Tetraspanin"/>
    <property type="match status" value="1"/>
</dbReference>
<evidence type="ECO:0000313" key="10">
    <source>
        <dbReference type="Proteomes" id="UP001283361"/>
    </source>
</evidence>
<name>A0AAE0XSB6_9GAST</name>
<evidence type="ECO:0000256" key="4">
    <source>
        <dbReference type="ARBA" id="ARBA00022989"/>
    </source>
</evidence>
<evidence type="ECO:0000256" key="7">
    <source>
        <dbReference type="RuleBase" id="RU361218"/>
    </source>
</evidence>
<dbReference type="Gene3D" id="1.10.1450.10">
    <property type="entry name" value="Tetraspanin"/>
    <property type="match status" value="1"/>
</dbReference>
<keyword evidence="5 7" id="KW-0472">Membrane</keyword>
<dbReference type="Proteomes" id="UP001283361">
    <property type="component" value="Unassembled WGS sequence"/>
</dbReference>
<comment type="caution">
    <text evidence="9">The sequence shown here is derived from an EMBL/GenBank/DDBJ whole genome shotgun (WGS) entry which is preliminary data.</text>
</comment>
<keyword evidence="10" id="KW-1185">Reference proteome</keyword>
<dbReference type="GO" id="GO:0005886">
    <property type="term" value="C:plasma membrane"/>
    <property type="evidence" value="ECO:0007669"/>
    <property type="project" value="TreeGrafter"/>
</dbReference>
<feature type="transmembrane region" description="Helical" evidence="7">
    <location>
        <begin position="133"/>
        <end position="158"/>
    </location>
</feature>
<evidence type="ECO:0000256" key="1">
    <source>
        <dbReference type="ARBA" id="ARBA00004141"/>
    </source>
</evidence>
<dbReference type="InterPro" id="IPR000301">
    <property type="entry name" value="Tetraspanin_animals"/>
</dbReference>
<gene>
    <name evidence="9" type="ORF">RRG08_014487</name>
</gene>
<feature type="transmembrane region" description="Helical" evidence="7">
    <location>
        <begin position="271"/>
        <end position="299"/>
    </location>
</feature>
<accession>A0AAE0XSB6</accession>
<evidence type="ECO:0000256" key="6">
    <source>
        <dbReference type="PIRSR" id="PIRSR002419-1"/>
    </source>
</evidence>
<dbReference type="InterPro" id="IPR018499">
    <property type="entry name" value="Tetraspanin/Peripherin"/>
</dbReference>
<dbReference type="PIRSF" id="PIRSF002419">
    <property type="entry name" value="Tetraspanin"/>
    <property type="match status" value="1"/>
</dbReference>
<evidence type="ECO:0000256" key="2">
    <source>
        <dbReference type="ARBA" id="ARBA00006840"/>
    </source>
</evidence>
<comment type="similarity">
    <text evidence="2 7">Belongs to the tetraspanin (TM4SF) family.</text>
</comment>
<feature type="region of interest" description="Disordered" evidence="8">
    <location>
        <begin position="1"/>
        <end position="22"/>
    </location>
</feature>
<feature type="disulfide bond" evidence="6">
    <location>
        <begin position="212"/>
        <end position="245"/>
    </location>
</feature>
<dbReference type="Pfam" id="PF00335">
    <property type="entry name" value="Tetraspanin"/>
    <property type="match status" value="1"/>
</dbReference>
<keyword evidence="4 7" id="KW-1133">Transmembrane helix</keyword>
<keyword evidence="3 7" id="KW-0812">Transmembrane</keyword>
<sequence length="306" mass="34441">MAEHHRHGYARGDDEPFPPPPRNIRLLKIFARFKRLEKESRRQTSADMGREKTSFCIVKYIFFVFNIFLWLVGCAVLAVAIWVWASRGTSAAVIPTYSFLSSSSLGIIAGVLILGIGFLGCCGAFFENQCFLIGYFVLVLFVFALEVTAGTLCFVYKASAREIVREELAGGIRHDYLTVVQVAARNRSATYYDADAEGWSTSLDTMQRDLKCCGADNYTDWYDVRAWPGERRVPESCCEKPEPGCGAEGNVARWYHRGCIDEMDYWLTKHMYIMGVTGVAVASIQILAMVAAIAQFCYIRSKRFPL</sequence>
<organism evidence="9 10">
    <name type="scientific">Elysia crispata</name>
    <name type="common">lettuce slug</name>
    <dbReference type="NCBI Taxonomy" id="231223"/>
    <lineage>
        <taxon>Eukaryota</taxon>
        <taxon>Metazoa</taxon>
        <taxon>Spiralia</taxon>
        <taxon>Lophotrochozoa</taxon>
        <taxon>Mollusca</taxon>
        <taxon>Gastropoda</taxon>
        <taxon>Heterobranchia</taxon>
        <taxon>Euthyneura</taxon>
        <taxon>Panpulmonata</taxon>
        <taxon>Sacoglossa</taxon>
        <taxon>Placobranchoidea</taxon>
        <taxon>Plakobranchidae</taxon>
        <taxon>Elysia</taxon>
    </lineage>
</organism>
<dbReference type="PRINTS" id="PR00259">
    <property type="entry name" value="TMFOUR"/>
</dbReference>
<dbReference type="EMBL" id="JAWDGP010007709">
    <property type="protein sequence ID" value="KAK3707796.1"/>
    <property type="molecule type" value="Genomic_DNA"/>
</dbReference>
<comment type="subcellular location">
    <subcellularLocation>
        <location evidence="1 7">Membrane</location>
        <topology evidence="1 7">Multi-pass membrane protein</topology>
    </subcellularLocation>
</comment>
<dbReference type="PANTHER" id="PTHR19282:SF478">
    <property type="entry name" value="TETRASPANIN"/>
    <property type="match status" value="1"/>
</dbReference>
<reference evidence="9" key="1">
    <citation type="journal article" date="2023" name="G3 (Bethesda)">
        <title>A reference genome for the long-term kleptoplast-retaining sea slug Elysia crispata morphotype clarki.</title>
        <authorList>
            <person name="Eastman K.E."/>
            <person name="Pendleton A.L."/>
            <person name="Shaikh M.A."/>
            <person name="Suttiyut T."/>
            <person name="Ogas R."/>
            <person name="Tomko P."/>
            <person name="Gavelis G."/>
            <person name="Widhalm J.R."/>
            <person name="Wisecaver J.H."/>
        </authorList>
    </citation>
    <scope>NUCLEOTIDE SEQUENCE</scope>
    <source>
        <strain evidence="9">ECLA1</strain>
    </source>
</reference>
<dbReference type="InterPro" id="IPR008952">
    <property type="entry name" value="Tetraspanin_EC2_sf"/>
</dbReference>
<feature type="transmembrane region" description="Helical" evidence="7">
    <location>
        <begin position="105"/>
        <end position="126"/>
    </location>
</feature>
<evidence type="ECO:0000313" key="9">
    <source>
        <dbReference type="EMBL" id="KAK3707796.1"/>
    </source>
</evidence>
<evidence type="ECO:0000256" key="8">
    <source>
        <dbReference type="SAM" id="MobiDB-lite"/>
    </source>
</evidence>
<keyword evidence="6" id="KW-1015">Disulfide bond</keyword>
<protein>
    <recommendedName>
        <fullName evidence="7">Tetraspanin</fullName>
    </recommendedName>
</protein>